<protein>
    <submittedName>
        <fullName evidence="2">Uncharacterized protein</fullName>
    </submittedName>
</protein>
<accession>A0ABR4XJD4</accession>
<keyword evidence="1" id="KW-0812">Transmembrane</keyword>
<sequence>MGVGVDVAVGVVVGVTAAGVADVLAVSLMVVLPFWAWVL</sequence>
<evidence type="ECO:0000313" key="3">
    <source>
        <dbReference type="Proteomes" id="UP000029990"/>
    </source>
</evidence>
<name>A0ABR4XJD4_9MICO</name>
<keyword evidence="3" id="KW-1185">Reference proteome</keyword>
<feature type="transmembrane region" description="Helical" evidence="1">
    <location>
        <begin position="7"/>
        <end position="36"/>
    </location>
</feature>
<gene>
    <name evidence="2" type="ORF">N798_01135</name>
</gene>
<dbReference type="Proteomes" id="UP000029990">
    <property type="component" value="Unassembled WGS sequence"/>
</dbReference>
<keyword evidence="1" id="KW-1133">Transmembrane helix</keyword>
<evidence type="ECO:0000256" key="1">
    <source>
        <dbReference type="SAM" id="Phobius"/>
    </source>
</evidence>
<comment type="caution">
    <text evidence="2">The sequence shown here is derived from an EMBL/GenBank/DDBJ whole genome shotgun (WGS) entry which is preliminary data.</text>
</comment>
<dbReference type="EMBL" id="AVPI01000001">
    <property type="protein sequence ID" value="KGN36045.1"/>
    <property type="molecule type" value="Genomic_DNA"/>
</dbReference>
<evidence type="ECO:0000313" key="2">
    <source>
        <dbReference type="EMBL" id="KGN36045.1"/>
    </source>
</evidence>
<reference evidence="2 3" key="1">
    <citation type="submission" date="2013-08" db="EMBL/GenBank/DDBJ databases">
        <title>The genome sequence of Knoellia flava.</title>
        <authorList>
            <person name="Zhu W."/>
            <person name="Wang G."/>
        </authorList>
    </citation>
    <scope>NUCLEOTIDE SEQUENCE [LARGE SCALE GENOMIC DNA]</scope>
    <source>
        <strain evidence="2 3">TL1</strain>
    </source>
</reference>
<organism evidence="2 3">
    <name type="scientific">Knoellia flava TL1</name>
    <dbReference type="NCBI Taxonomy" id="1385518"/>
    <lineage>
        <taxon>Bacteria</taxon>
        <taxon>Bacillati</taxon>
        <taxon>Actinomycetota</taxon>
        <taxon>Actinomycetes</taxon>
        <taxon>Micrococcales</taxon>
        <taxon>Intrasporangiaceae</taxon>
        <taxon>Knoellia</taxon>
    </lineage>
</organism>
<proteinExistence type="predicted"/>
<keyword evidence="1" id="KW-0472">Membrane</keyword>